<evidence type="ECO:0000256" key="7">
    <source>
        <dbReference type="ARBA" id="ARBA00023004"/>
    </source>
</evidence>
<evidence type="ECO:0000256" key="5">
    <source>
        <dbReference type="ARBA" id="ARBA00022964"/>
    </source>
</evidence>
<keyword evidence="5 8" id="KW-0223">Dioxygenase</keyword>
<sequence length="186" mass="21016">MTQAPTLQRIHHVAYRCRDAKETVEWYARVLGMTYTTAFAEDHVPSTGAFDPYMHVFLDAGGGNVLAFFELPGQPEMGRDPNTPAWVQHLAFEVADEAALLSAKAHIETQGIDVLGPTYHGIFRSIYFFDPNGHRLELACNIGTDEQYRELRELAPVMLEEWSLTKRAPRHAQWLHHEPTGDGDRA</sequence>
<evidence type="ECO:0000256" key="2">
    <source>
        <dbReference type="ARBA" id="ARBA00008784"/>
    </source>
</evidence>
<keyword evidence="4 8" id="KW-0058">Aromatic hydrocarbons catabolism</keyword>
<gene>
    <name evidence="10" type="ORF">PQ457_17655</name>
</gene>
<dbReference type="Pfam" id="PF00903">
    <property type="entry name" value="Glyoxalase"/>
    <property type="match status" value="1"/>
</dbReference>
<keyword evidence="10" id="KW-0614">Plasmid</keyword>
<dbReference type="PANTHER" id="PTHR21366:SF30">
    <property type="entry name" value="BLL2330 PROTEIN"/>
    <property type="match status" value="1"/>
</dbReference>
<organism evidence="10 11">
    <name type="scientific">Novosphingobium humi</name>
    <dbReference type="NCBI Taxonomy" id="2282397"/>
    <lineage>
        <taxon>Bacteria</taxon>
        <taxon>Pseudomonadati</taxon>
        <taxon>Pseudomonadota</taxon>
        <taxon>Alphaproteobacteria</taxon>
        <taxon>Sphingomonadales</taxon>
        <taxon>Sphingomonadaceae</taxon>
        <taxon>Novosphingobium</taxon>
    </lineage>
</organism>
<geneLocation type="plasmid" evidence="10 11">
    <name>unnamed1</name>
</geneLocation>
<dbReference type="InterPro" id="IPR050383">
    <property type="entry name" value="GlyoxalaseI/FosfomycinResist"/>
</dbReference>
<comment type="cofactor">
    <cofactor evidence="1 8">
        <name>Fe(2+)</name>
        <dbReference type="ChEBI" id="CHEBI:29033"/>
    </cofactor>
</comment>
<evidence type="ECO:0000256" key="3">
    <source>
        <dbReference type="ARBA" id="ARBA00022723"/>
    </source>
</evidence>
<dbReference type="Gene3D" id="3.10.180.10">
    <property type="entry name" value="2,3-Dihydroxybiphenyl 1,2-Dioxygenase, domain 1"/>
    <property type="match status" value="1"/>
</dbReference>
<keyword evidence="3" id="KW-0479">Metal-binding</keyword>
<dbReference type="RefSeq" id="WP_273620161.1">
    <property type="nucleotide sequence ID" value="NZ_CP117418.1"/>
</dbReference>
<dbReference type="InterPro" id="IPR004360">
    <property type="entry name" value="Glyas_Fos-R_dOase_dom"/>
</dbReference>
<dbReference type="SUPFAM" id="SSF54593">
    <property type="entry name" value="Glyoxalase/Bleomycin resistance protein/Dihydroxybiphenyl dioxygenase"/>
    <property type="match status" value="1"/>
</dbReference>
<evidence type="ECO:0000256" key="4">
    <source>
        <dbReference type="ARBA" id="ARBA00022797"/>
    </source>
</evidence>
<evidence type="ECO:0000313" key="11">
    <source>
        <dbReference type="Proteomes" id="UP001218231"/>
    </source>
</evidence>
<dbReference type="InterPro" id="IPR037523">
    <property type="entry name" value="VOC_core"/>
</dbReference>
<evidence type="ECO:0000259" key="9">
    <source>
        <dbReference type="PROSITE" id="PS51819"/>
    </source>
</evidence>
<keyword evidence="11" id="KW-1185">Reference proteome</keyword>
<dbReference type="PROSITE" id="PS51819">
    <property type="entry name" value="VOC"/>
    <property type="match status" value="1"/>
</dbReference>
<proteinExistence type="inferred from homology"/>
<feature type="domain" description="VOC" evidence="9">
    <location>
        <begin position="9"/>
        <end position="141"/>
    </location>
</feature>
<reference evidence="10 11" key="1">
    <citation type="submission" date="2023-02" db="EMBL/GenBank/DDBJ databases">
        <title>Genome sequence of Novosphingobium humi KACC 19094.</title>
        <authorList>
            <person name="Kim S."/>
            <person name="Heo J."/>
            <person name="Kwon S.-W."/>
        </authorList>
    </citation>
    <scope>NUCLEOTIDE SEQUENCE [LARGE SCALE GENOMIC DNA]</scope>
    <source>
        <strain evidence="10 11">KACC 19094</strain>
        <plasmid evidence="10 11">unnamed1</plasmid>
    </source>
</reference>
<evidence type="ECO:0000256" key="8">
    <source>
        <dbReference type="RuleBase" id="RU000683"/>
    </source>
</evidence>
<dbReference type="EMBL" id="CP117418">
    <property type="protein sequence ID" value="WCT79889.1"/>
    <property type="molecule type" value="Genomic_DNA"/>
</dbReference>
<evidence type="ECO:0000313" key="10">
    <source>
        <dbReference type="EMBL" id="WCT79889.1"/>
    </source>
</evidence>
<comment type="similarity">
    <text evidence="2 8">Belongs to the extradiol ring-cleavage dioxygenase family.</text>
</comment>
<keyword evidence="6 8" id="KW-0560">Oxidoreductase</keyword>
<dbReference type="PROSITE" id="PS00082">
    <property type="entry name" value="EXTRADIOL_DIOXYGENAS"/>
    <property type="match status" value="1"/>
</dbReference>
<evidence type="ECO:0000256" key="6">
    <source>
        <dbReference type="ARBA" id="ARBA00023002"/>
    </source>
</evidence>
<dbReference type="InterPro" id="IPR000486">
    <property type="entry name" value="Xdiol_ring_cleave_dOase_1/2"/>
</dbReference>
<protein>
    <submittedName>
        <fullName evidence="10">VOC family protein</fullName>
    </submittedName>
</protein>
<keyword evidence="7 8" id="KW-0408">Iron</keyword>
<dbReference type="CDD" id="cd06587">
    <property type="entry name" value="VOC"/>
    <property type="match status" value="1"/>
</dbReference>
<dbReference type="PANTHER" id="PTHR21366">
    <property type="entry name" value="GLYOXALASE FAMILY PROTEIN"/>
    <property type="match status" value="1"/>
</dbReference>
<name>A0ABY7U6B7_9SPHN</name>
<dbReference type="Proteomes" id="UP001218231">
    <property type="component" value="Plasmid unnamed1"/>
</dbReference>
<evidence type="ECO:0000256" key="1">
    <source>
        <dbReference type="ARBA" id="ARBA00001954"/>
    </source>
</evidence>
<dbReference type="InterPro" id="IPR029068">
    <property type="entry name" value="Glyas_Bleomycin-R_OHBP_Dase"/>
</dbReference>
<accession>A0ABY7U6B7</accession>